<dbReference type="CDD" id="cd08161">
    <property type="entry name" value="SET"/>
    <property type="match status" value="1"/>
</dbReference>
<dbReference type="Gene3D" id="2.170.270.10">
    <property type="entry name" value="SET domain"/>
    <property type="match status" value="1"/>
</dbReference>
<name>A0ABV2BP38_9GAMM</name>
<protein>
    <submittedName>
        <fullName evidence="1">SET domain-containing protein</fullName>
        <ecNumber evidence="1">2.1.1.-</ecNumber>
    </submittedName>
</protein>
<keyword evidence="2" id="KW-1185">Reference proteome</keyword>
<accession>A0ABV2BP38</accession>
<keyword evidence="1" id="KW-0489">Methyltransferase</keyword>
<dbReference type="Proteomes" id="UP001548189">
    <property type="component" value="Unassembled WGS sequence"/>
</dbReference>
<dbReference type="EC" id="2.1.1.-" evidence="1"/>
<dbReference type="EMBL" id="JBEVCJ010000001">
    <property type="protein sequence ID" value="MET1253699.1"/>
    <property type="molecule type" value="Genomic_DNA"/>
</dbReference>
<dbReference type="GO" id="GO:0008168">
    <property type="term" value="F:methyltransferase activity"/>
    <property type="evidence" value="ECO:0007669"/>
    <property type="project" value="UniProtKB-KW"/>
</dbReference>
<sequence length="220" mass="25351">MLHPYTELRYVSPEIGYGVFATCNIPMGTIIYASDDLEICITPDKYTTLDKNHREIVDKYSYIDAKGIRIVSWDHAKYINHSCNCNTMSTGYGFEIAIRDIKADEEITDEYGLFNIEEDTPINCGCINCRKYLYTNDLDTYGNQWDKKVQPALQKVLQVEQPLWYLLDDKIYHQLLGYLAGEVEYRSVIALKFTPTKTVNLHNNIASKKAKKLFKMSEAS</sequence>
<keyword evidence="1" id="KW-0808">Transferase</keyword>
<dbReference type="InterPro" id="IPR001214">
    <property type="entry name" value="SET_dom"/>
</dbReference>
<dbReference type="InterPro" id="IPR046341">
    <property type="entry name" value="SET_dom_sf"/>
</dbReference>
<proteinExistence type="predicted"/>
<comment type="caution">
    <text evidence="1">The sequence shown here is derived from an EMBL/GenBank/DDBJ whole genome shotgun (WGS) entry which is preliminary data.</text>
</comment>
<gene>
    <name evidence="1" type="ORF">ABVT43_01030</name>
</gene>
<reference evidence="1 2" key="1">
    <citation type="submission" date="2024-06" db="EMBL/GenBank/DDBJ databases">
        <authorList>
            <person name="Li F."/>
        </authorList>
    </citation>
    <scope>NUCLEOTIDE SEQUENCE [LARGE SCALE GENOMIC DNA]</scope>
    <source>
        <strain evidence="1 2">GXAS 311</strain>
    </source>
</reference>
<dbReference type="SUPFAM" id="SSF82199">
    <property type="entry name" value="SET domain"/>
    <property type="match status" value="1"/>
</dbReference>
<dbReference type="PROSITE" id="PS50280">
    <property type="entry name" value="SET"/>
    <property type="match status" value="1"/>
</dbReference>
<evidence type="ECO:0000313" key="2">
    <source>
        <dbReference type="Proteomes" id="UP001548189"/>
    </source>
</evidence>
<dbReference type="GO" id="GO:0032259">
    <property type="term" value="P:methylation"/>
    <property type="evidence" value="ECO:0007669"/>
    <property type="project" value="UniProtKB-KW"/>
</dbReference>
<organism evidence="1 2">
    <name type="scientific">Aliikangiella maris</name>
    <dbReference type="NCBI Taxonomy" id="3162458"/>
    <lineage>
        <taxon>Bacteria</taxon>
        <taxon>Pseudomonadati</taxon>
        <taxon>Pseudomonadota</taxon>
        <taxon>Gammaproteobacteria</taxon>
        <taxon>Oceanospirillales</taxon>
        <taxon>Pleioneaceae</taxon>
        <taxon>Aliikangiella</taxon>
    </lineage>
</organism>
<evidence type="ECO:0000313" key="1">
    <source>
        <dbReference type="EMBL" id="MET1253699.1"/>
    </source>
</evidence>
<dbReference type="Pfam" id="PF00856">
    <property type="entry name" value="SET"/>
    <property type="match status" value="1"/>
</dbReference>